<evidence type="ECO:0000256" key="6">
    <source>
        <dbReference type="SAM" id="MobiDB-lite"/>
    </source>
</evidence>
<comment type="caution">
    <text evidence="10">The sequence shown here is derived from an EMBL/GenBank/DDBJ whole genome shotgun (WGS) entry which is preliminary data.</text>
</comment>
<dbReference type="GO" id="GO:0006935">
    <property type="term" value="P:chemotaxis"/>
    <property type="evidence" value="ECO:0007669"/>
    <property type="project" value="UniProtKB-KW"/>
</dbReference>
<protein>
    <submittedName>
        <fullName evidence="10">Methyl-accepting chemotaxis protein McpC</fullName>
    </submittedName>
</protein>
<evidence type="ECO:0000259" key="8">
    <source>
        <dbReference type="PROSITE" id="PS50111"/>
    </source>
</evidence>
<dbReference type="PRINTS" id="PR00260">
    <property type="entry name" value="CHEMTRNSDUCR"/>
</dbReference>
<dbReference type="PANTHER" id="PTHR43531:SF11">
    <property type="entry name" value="METHYL-ACCEPTING CHEMOTAXIS PROTEIN 3"/>
    <property type="match status" value="1"/>
</dbReference>
<dbReference type="Proteomes" id="UP000030960">
    <property type="component" value="Unassembled WGS sequence"/>
</dbReference>
<comment type="similarity">
    <text evidence="3">Belongs to the methyl-accepting chemotaxis (MCP) protein family.</text>
</comment>
<keyword evidence="7" id="KW-0812">Transmembrane</keyword>
<name>A0A0B3SKE1_9RHOB</name>
<keyword evidence="11" id="KW-1185">Reference proteome</keyword>
<feature type="transmembrane region" description="Helical" evidence="7">
    <location>
        <begin position="176"/>
        <end position="197"/>
    </location>
</feature>
<keyword evidence="2" id="KW-0145">Chemotaxis</keyword>
<feature type="domain" description="Methyl-accepting transducer" evidence="8">
    <location>
        <begin position="319"/>
        <end position="548"/>
    </location>
</feature>
<dbReference type="RefSeq" id="WP_052244750.1">
    <property type="nucleotide sequence ID" value="NZ_JSUQ01000020.1"/>
</dbReference>
<dbReference type="SUPFAM" id="SSF158472">
    <property type="entry name" value="HAMP domain-like"/>
    <property type="match status" value="1"/>
</dbReference>
<dbReference type="AlphaFoldDB" id="A0A0B3SKE1"/>
<evidence type="ECO:0000313" key="11">
    <source>
        <dbReference type="Proteomes" id="UP000030960"/>
    </source>
</evidence>
<evidence type="ECO:0000259" key="9">
    <source>
        <dbReference type="PROSITE" id="PS50885"/>
    </source>
</evidence>
<dbReference type="GO" id="GO:0005886">
    <property type="term" value="C:plasma membrane"/>
    <property type="evidence" value="ECO:0007669"/>
    <property type="project" value="TreeGrafter"/>
</dbReference>
<dbReference type="GO" id="GO:0007165">
    <property type="term" value="P:signal transduction"/>
    <property type="evidence" value="ECO:0007669"/>
    <property type="project" value="UniProtKB-KW"/>
</dbReference>
<dbReference type="InterPro" id="IPR003660">
    <property type="entry name" value="HAMP_dom"/>
</dbReference>
<dbReference type="SMART" id="SM00283">
    <property type="entry name" value="MA"/>
    <property type="match status" value="1"/>
</dbReference>
<evidence type="ECO:0000256" key="5">
    <source>
        <dbReference type="SAM" id="Coils"/>
    </source>
</evidence>
<dbReference type="CDD" id="cd11386">
    <property type="entry name" value="MCP_signal"/>
    <property type="match status" value="1"/>
</dbReference>
<dbReference type="InterPro" id="IPR051310">
    <property type="entry name" value="MCP_chemotaxis"/>
</dbReference>
<dbReference type="Gene3D" id="6.10.340.10">
    <property type="match status" value="1"/>
</dbReference>
<evidence type="ECO:0000256" key="4">
    <source>
        <dbReference type="PROSITE-ProRule" id="PRU00284"/>
    </source>
</evidence>
<organism evidence="10 11">
    <name type="scientific">Mameliella alba</name>
    <dbReference type="NCBI Taxonomy" id="561184"/>
    <lineage>
        <taxon>Bacteria</taxon>
        <taxon>Pseudomonadati</taxon>
        <taxon>Pseudomonadota</taxon>
        <taxon>Alphaproteobacteria</taxon>
        <taxon>Rhodobacterales</taxon>
        <taxon>Roseobacteraceae</taxon>
        <taxon>Mameliella</taxon>
    </lineage>
</organism>
<feature type="domain" description="HAMP" evidence="9">
    <location>
        <begin position="268"/>
        <end position="314"/>
    </location>
</feature>
<gene>
    <name evidence="10" type="ORF">OA50_04371</name>
</gene>
<keyword evidence="7" id="KW-1133">Transmembrane helix</keyword>
<evidence type="ECO:0000256" key="2">
    <source>
        <dbReference type="ARBA" id="ARBA00022500"/>
    </source>
</evidence>
<evidence type="ECO:0000256" key="3">
    <source>
        <dbReference type="ARBA" id="ARBA00029447"/>
    </source>
</evidence>
<sequence>MTQDGGKTRSGAGLHSVFIRCAGIMAVTTIVVAGVLSVQSLRLVDDLAVKGVVDQAARTVELSASALSKPIRFKALPKVEEEVSAAMTAAGANGRATLVLDAEGERLAVAGEDAALLDSVAGLAAKALAEGTRFSTDGGLLVAEPVLAGPEGPVIGVLAMAWNADSAHAAVRSEKMAILLTAAAVFIVLLGATLLLLQRSLGRPLREVTEAVKRISDGDYDTEIGMSGRRDEFGSIAAHMQDMTQALSTARDAEEERARDMERQVEMVTHLGKALDVLADGVLNREIVAEFPEEYAALRTNYNRAIASLRRVVDEVSASAGSLLDNANQIASASDDLSRRTETQAATLEESAAALEELLSSVSAAAENARSADDQVRQTREIAERNGEVMRSAIEAMSVIEKSSEQIGEITSVIDDIAFQTNLLALNAGVEAARAGESGKGFAVVATEVRGLAQRSAAAAQQIKELITGAGEQVASGVRLVEEAGGALDDVLTRVAEVSDMMTGIASSAGEQAQGLQEINVGISNLDRVTQQNAAMVEESTASAHMMRTDAGALSETVGRFVTGTDTRSPGATRPEAAGGRTRAA</sequence>
<dbReference type="PROSITE" id="PS50885">
    <property type="entry name" value="HAMP"/>
    <property type="match status" value="2"/>
</dbReference>
<dbReference type="Pfam" id="PF00015">
    <property type="entry name" value="MCPsignal"/>
    <property type="match status" value="1"/>
</dbReference>
<dbReference type="SUPFAM" id="SSF58104">
    <property type="entry name" value="Methyl-accepting chemotaxis protein (MCP) signaling domain"/>
    <property type="match status" value="1"/>
</dbReference>
<dbReference type="GO" id="GO:0004888">
    <property type="term" value="F:transmembrane signaling receptor activity"/>
    <property type="evidence" value="ECO:0007669"/>
    <property type="project" value="InterPro"/>
</dbReference>
<dbReference type="InterPro" id="IPR004089">
    <property type="entry name" value="MCPsignal_dom"/>
</dbReference>
<evidence type="ECO:0000313" key="10">
    <source>
        <dbReference type="EMBL" id="KHQ51004.1"/>
    </source>
</evidence>
<dbReference type="CDD" id="cd06225">
    <property type="entry name" value="HAMP"/>
    <property type="match status" value="1"/>
</dbReference>
<keyword evidence="4" id="KW-0807">Transducer</keyword>
<evidence type="ECO:0000256" key="7">
    <source>
        <dbReference type="SAM" id="Phobius"/>
    </source>
</evidence>
<feature type="domain" description="HAMP" evidence="9">
    <location>
        <begin position="199"/>
        <end position="252"/>
    </location>
</feature>
<evidence type="ECO:0000256" key="1">
    <source>
        <dbReference type="ARBA" id="ARBA00004370"/>
    </source>
</evidence>
<dbReference type="InterPro" id="IPR004090">
    <property type="entry name" value="Chemotax_Me-accpt_rcpt"/>
</dbReference>
<feature type="region of interest" description="Disordered" evidence="6">
    <location>
        <begin position="562"/>
        <end position="585"/>
    </location>
</feature>
<feature type="coiled-coil region" evidence="5">
    <location>
        <begin position="236"/>
        <end position="271"/>
    </location>
</feature>
<reference evidence="10 11" key="1">
    <citation type="submission" date="2014-10" db="EMBL/GenBank/DDBJ databases">
        <title>Genome sequence of Ponticoccus sp. strain UMTAT08 isolated from clonal culture of toxic dinoflagellate Alexandrium tamiyavanichii.</title>
        <authorList>
            <person name="Gan H.Y."/>
            <person name="Muhd D.-D."/>
            <person name="Mohd Noor M.E."/>
            <person name="Yeong Y.S."/>
            <person name="Usup G."/>
        </authorList>
    </citation>
    <scope>NUCLEOTIDE SEQUENCE [LARGE SCALE GENOMIC DNA]</scope>
    <source>
        <strain evidence="10 11">UMTAT08</strain>
    </source>
</reference>
<dbReference type="PROSITE" id="PS50111">
    <property type="entry name" value="CHEMOTAXIS_TRANSDUC_2"/>
    <property type="match status" value="1"/>
</dbReference>
<dbReference type="FunFam" id="1.10.287.950:FF:000001">
    <property type="entry name" value="Methyl-accepting chemotaxis sensory transducer"/>
    <property type="match status" value="1"/>
</dbReference>
<proteinExistence type="inferred from homology"/>
<dbReference type="SMART" id="SM00304">
    <property type="entry name" value="HAMP"/>
    <property type="match status" value="2"/>
</dbReference>
<dbReference type="Pfam" id="PF00672">
    <property type="entry name" value="HAMP"/>
    <property type="match status" value="1"/>
</dbReference>
<feature type="transmembrane region" description="Helical" evidence="7">
    <location>
        <begin position="17"/>
        <end position="38"/>
    </location>
</feature>
<comment type="subcellular location">
    <subcellularLocation>
        <location evidence="1">Membrane</location>
    </subcellularLocation>
</comment>
<dbReference type="PANTHER" id="PTHR43531">
    <property type="entry name" value="PROTEIN ICFG"/>
    <property type="match status" value="1"/>
</dbReference>
<keyword evidence="7" id="KW-0472">Membrane</keyword>
<dbReference type="Gene3D" id="1.10.287.950">
    <property type="entry name" value="Methyl-accepting chemotaxis protein"/>
    <property type="match status" value="1"/>
</dbReference>
<dbReference type="EMBL" id="JSUQ01000020">
    <property type="protein sequence ID" value="KHQ51004.1"/>
    <property type="molecule type" value="Genomic_DNA"/>
</dbReference>
<dbReference type="STRING" id="561184.SAMN05216376_102433"/>
<accession>A0A0B3SKE1</accession>
<keyword evidence="5" id="KW-0175">Coiled coil</keyword>